<comment type="caution">
    <text evidence="2">The sequence shown here is derived from an EMBL/GenBank/DDBJ whole genome shotgun (WGS) entry which is preliminary data.</text>
</comment>
<evidence type="ECO:0000256" key="1">
    <source>
        <dbReference type="SAM" id="MobiDB-lite"/>
    </source>
</evidence>
<dbReference type="AlphaFoldDB" id="A0A6L2P6M8"/>
<protein>
    <submittedName>
        <fullName evidence="2">Uncharacterized protein</fullName>
    </submittedName>
</protein>
<evidence type="ECO:0000313" key="2">
    <source>
        <dbReference type="EMBL" id="GEU93517.1"/>
    </source>
</evidence>
<sequence>MKSDKSCLRQACLLGTYHWSPKHQKFYGYASNMETSKDVYSRHKIIVVTSLMKYFSYSHLEEIIVQRQDDQLYKFREGDFKRLRRQDIENMLLLFVQNKLTNLNLEEHVDQGCQDHDPTWDRFCLCKIVIETVHTNTQPASKKVNSKYDDINIISFKNSFDALKDRDDMFETDKSTWQKSNNIESIVNDSDNEEVGNIFVEDRGKPMDGLVDDARKKAVAPPKKTLRKNGI</sequence>
<reference evidence="2" key="1">
    <citation type="journal article" date="2019" name="Sci. Rep.">
        <title>Draft genome of Tanacetum cinerariifolium, the natural source of mosquito coil.</title>
        <authorList>
            <person name="Yamashiro T."/>
            <person name="Shiraishi A."/>
            <person name="Satake H."/>
            <person name="Nakayama K."/>
        </authorList>
    </citation>
    <scope>NUCLEOTIDE SEQUENCE</scope>
</reference>
<name>A0A6L2P6M8_TANCI</name>
<feature type="compositionally biased region" description="Basic and acidic residues" evidence="1">
    <location>
        <begin position="206"/>
        <end position="216"/>
    </location>
</feature>
<proteinExistence type="predicted"/>
<accession>A0A6L2P6M8</accession>
<gene>
    <name evidence="2" type="ORF">Tci_065495</name>
</gene>
<feature type="region of interest" description="Disordered" evidence="1">
    <location>
        <begin position="206"/>
        <end position="231"/>
    </location>
</feature>
<organism evidence="2">
    <name type="scientific">Tanacetum cinerariifolium</name>
    <name type="common">Dalmatian daisy</name>
    <name type="synonym">Chrysanthemum cinerariifolium</name>
    <dbReference type="NCBI Taxonomy" id="118510"/>
    <lineage>
        <taxon>Eukaryota</taxon>
        <taxon>Viridiplantae</taxon>
        <taxon>Streptophyta</taxon>
        <taxon>Embryophyta</taxon>
        <taxon>Tracheophyta</taxon>
        <taxon>Spermatophyta</taxon>
        <taxon>Magnoliopsida</taxon>
        <taxon>eudicotyledons</taxon>
        <taxon>Gunneridae</taxon>
        <taxon>Pentapetalae</taxon>
        <taxon>asterids</taxon>
        <taxon>campanulids</taxon>
        <taxon>Asterales</taxon>
        <taxon>Asteraceae</taxon>
        <taxon>Asteroideae</taxon>
        <taxon>Anthemideae</taxon>
        <taxon>Anthemidinae</taxon>
        <taxon>Tanacetum</taxon>
    </lineage>
</organism>
<dbReference type="EMBL" id="BKCJ010010871">
    <property type="protein sequence ID" value="GEU93517.1"/>
    <property type="molecule type" value="Genomic_DNA"/>
</dbReference>